<reference evidence="2" key="1">
    <citation type="journal article" date="2020" name="mSystems">
        <title>Genome- and Community-Level Interaction Insights into Carbon Utilization and Element Cycling Functions of Hydrothermarchaeota in Hydrothermal Sediment.</title>
        <authorList>
            <person name="Zhou Z."/>
            <person name="Liu Y."/>
            <person name="Xu W."/>
            <person name="Pan J."/>
            <person name="Luo Z.H."/>
            <person name="Li M."/>
        </authorList>
    </citation>
    <scope>NUCLEOTIDE SEQUENCE [LARGE SCALE GENOMIC DNA]</scope>
    <source>
        <strain evidence="2">SpSt-508</strain>
    </source>
</reference>
<gene>
    <name evidence="2" type="ORF">ENS64_09200</name>
</gene>
<feature type="compositionally biased region" description="Basic and acidic residues" evidence="1">
    <location>
        <begin position="50"/>
        <end position="59"/>
    </location>
</feature>
<comment type="caution">
    <text evidence="2">The sequence shown here is derived from an EMBL/GenBank/DDBJ whole genome shotgun (WGS) entry which is preliminary data.</text>
</comment>
<evidence type="ECO:0000256" key="1">
    <source>
        <dbReference type="SAM" id="MobiDB-lite"/>
    </source>
</evidence>
<dbReference type="InterPro" id="IPR046230">
    <property type="entry name" value="DUF6263"/>
</dbReference>
<dbReference type="AlphaFoldDB" id="A0A7C4QNP4"/>
<name>A0A7C4QNP4_9PLAN</name>
<dbReference type="Pfam" id="PF19777">
    <property type="entry name" value="DUF6263"/>
    <property type="match status" value="1"/>
</dbReference>
<organism evidence="2">
    <name type="scientific">Schlesneria paludicola</name>
    <dbReference type="NCBI Taxonomy" id="360056"/>
    <lineage>
        <taxon>Bacteria</taxon>
        <taxon>Pseudomonadati</taxon>
        <taxon>Planctomycetota</taxon>
        <taxon>Planctomycetia</taxon>
        <taxon>Planctomycetales</taxon>
        <taxon>Planctomycetaceae</taxon>
        <taxon>Schlesneria</taxon>
    </lineage>
</organism>
<dbReference type="EMBL" id="DSVQ01000012">
    <property type="protein sequence ID" value="HGT39420.1"/>
    <property type="molecule type" value="Genomic_DNA"/>
</dbReference>
<protein>
    <submittedName>
        <fullName evidence="2">Uncharacterized protein</fullName>
    </submittedName>
</protein>
<feature type="region of interest" description="Disordered" evidence="1">
    <location>
        <begin position="46"/>
        <end position="66"/>
    </location>
</feature>
<sequence>MSFRQLGTALLLSLGIVAVHLSGCQYLPFGQKAESDLEDDVFGELSEGGAEEKSGDDRPAGPAAAEPVDLSLRLEVGQRFPLTKTVEQRITQSLPSGPMVSHSRLDLQLSLVVEEVQAARRRLSVRYHRVRYLQEVGGQIIEYHSDRPATDIPPAALPYAGLKDNGFSFWIGADNQVQELIGFADFLRRCLHHVPLDQQPAVLRQLQDLGTTDGLASFVDDSIGLLPGRGNGGEWRVGSTWELPRRAADGSAAATTRCLLKDINERTAEISLLGSIGPSSYVDDVNGIQLTVLRGQTTGTCTVDRLTGMPTRSRVERTLDMTAQLADGSIIPQRKEMVSTVMAYLEQSAMHAVDRRAEGIGQTVHQSVYIPQGQPGPR</sequence>
<proteinExistence type="predicted"/>
<accession>A0A7C4QNP4</accession>
<evidence type="ECO:0000313" key="2">
    <source>
        <dbReference type="EMBL" id="HGT39420.1"/>
    </source>
</evidence>